<protein>
    <recommendedName>
        <fullName evidence="4">HTH araC/xylS-type domain-containing protein</fullName>
    </recommendedName>
</protein>
<dbReference type="Pfam" id="PF12833">
    <property type="entry name" value="HTH_18"/>
    <property type="match status" value="1"/>
</dbReference>
<organism evidence="5 6">
    <name type="scientific">Butyricicoccus faecihominis</name>
    <dbReference type="NCBI Taxonomy" id="1712515"/>
    <lineage>
        <taxon>Bacteria</taxon>
        <taxon>Bacillati</taxon>
        <taxon>Bacillota</taxon>
        <taxon>Clostridia</taxon>
        <taxon>Eubacteriales</taxon>
        <taxon>Butyricicoccaceae</taxon>
        <taxon>Butyricicoccus</taxon>
    </lineage>
</organism>
<dbReference type="SUPFAM" id="SSF46689">
    <property type="entry name" value="Homeodomain-like"/>
    <property type="match status" value="2"/>
</dbReference>
<keyword evidence="6" id="KW-1185">Reference proteome</keyword>
<accession>A0ABQ1E3S9</accession>
<name>A0ABQ1E3S9_9FIRM</name>
<reference evidence="5 6" key="1">
    <citation type="submission" date="2020-06" db="EMBL/GenBank/DDBJ databases">
        <title>Characterization of fructooligosaccharide metabolism and fructooligosaccharide-degrading enzymes in human commensal butyrate producers.</title>
        <authorList>
            <person name="Tanno H."/>
            <person name="Fujii T."/>
            <person name="Hirano K."/>
            <person name="Maeno S."/>
            <person name="Tonozuka T."/>
            <person name="Sakamoto M."/>
            <person name="Ohkuma M."/>
            <person name="Tochio T."/>
            <person name="Endo A."/>
        </authorList>
    </citation>
    <scope>NUCLEOTIDE SEQUENCE [LARGE SCALE GENOMIC DNA]</scope>
    <source>
        <strain evidence="5 6">JCM 31056</strain>
    </source>
</reference>
<keyword evidence="3" id="KW-0804">Transcription</keyword>
<dbReference type="PANTHER" id="PTHR43280">
    <property type="entry name" value="ARAC-FAMILY TRANSCRIPTIONAL REGULATOR"/>
    <property type="match status" value="1"/>
</dbReference>
<dbReference type="Gene3D" id="1.10.10.60">
    <property type="entry name" value="Homeodomain-like"/>
    <property type="match status" value="2"/>
</dbReference>
<dbReference type="InterPro" id="IPR018062">
    <property type="entry name" value="HTH_AraC-typ_CS"/>
</dbReference>
<dbReference type="InterPro" id="IPR018060">
    <property type="entry name" value="HTH_AraC"/>
</dbReference>
<feature type="domain" description="HTH araC/xylS-type" evidence="4">
    <location>
        <begin position="178"/>
        <end position="276"/>
    </location>
</feature>
<dbReference type="Proteomes" id="UP000620147">
    <property type="component" value="Unassembled WGS sequence"/>
</dbReference>
<keyword evidence="2" id="KW-0238">DNA-binding</keyword>
<evidence type="ECO:0000256" key="1">
    <source>
        <dbReference type="ARBA" id="ARBA00023015"/>
    </source>
</evidence>
<dbReference type="InterPro" id="IPR009057">
    <property type="entry name" value="Homeodomain-like_sf"/>
</dbReference>
<dbReference type="RefSeq" id="WP_117489571.1">
    <property type="nucleotide sequence ID" value="NZ_BLYJ01000065.1"/>
</dbReference>
<evidence type="ECO:0000256" key="3">
    <source>
        <dbReference type="ARBA" id="ARBA00023163"/>
    </source>
</evidence>
<dbReference type="PROSITE" id="PS01124">
    <property type="entry name" value="HTH_ARAC_FAMILY_2"/>
    <property type="match status" value="1"/>
</dbReference>
<dbReference type="EMBL" id="BLYJ01000065">
    <property type="protein sequence ID" value="GFO89623.1"/>
    <property type="molecule type" value="Genomic_DNA"/>
</dbReference>
<comment type="caution">
    <text evidence="5">The sequence shown here is derived from an EMBL/GenBank/DDBJ whole genome shotgun (WGS) entry which is preliminary data.</text>
</comment>
<evidence type="ECO:0000256" key="2">
    <source>
        <dbReference type="ARBA" id="ARBA00023125"/>
    </source>
</evidence>
<dbReference type="PANTHER" id="PTHR43280:SF28">
    <property type="entry name" value="HTH-TYPE TRANSCRIPTIONAL ACTIVATOR RHAS"/>
    <property type="match status" value="1"/>
</dbReference>
<sequence length="300" mass="34524">MQSVDPGIRSESVCFPFTPSQTARELLFYPTWCGHYYCTANYFMKRDSYPPLLIAYIRKGRFRVEYRGEFNVAEAGDILLLDCIEPHYYHAEDGLEFVYMHFEGSNARELCRRITDRHGWLIRRDNNTLIGNLLYDMVRFYDENGVETDMQRSARIYRMFDLLLSPSAAEQSADTPVEQAIQYIRSHIGQPISVEDLASTVCLSASYFAHMFKRRTGFSPADYVINSRIERAKVLLVRTQKPIAEIAEEVGYSTSGSLINLFVKKVGTSPRQYRIQHMSKAIDAVCKTDVPFIDTDVPEL</sequence>
<keyword evidence="1" id="KW-0805">Transcription regulation</keyword>
<dbReference type="InterPro" id="IPR037923">
    <property type="entry name" value="HTH-like"/>
</dbReference>
<proteinExistence type="predicted"/>
<dbReference type="Pfam" id="PF02311">
    <property type="entry name" value="AraC_binding"/>
    <property type="match status" value="1"/>
</dbReference>
<evidence type="ECO:0000313" key="6">
    <source>
        <dbReference type="Proteomes" id="UP000620147"/>
    </source>
</evidence>
<dbReference type="SUPFAM" id="SSF51215">
    <property type="entry name" value="Regulatory protein AraC"/>
    <property type="match status" value="1"/>
</dbReference>
<evidence type="ECO:0000259" key="4">
    <source>
        <dbReference type="PROSITE" id="PS01124"/>
    </source>
</evidence>
<gene>
    <name evidence="5" type="ORF">BUFA31_27870</name>
</gene>
<dbReference type="InterPro" id="IPR003313">
    <property type="entry name" value="AraC-bd"/>
</dbReference>
<dbReference type="SMART" id="SM00342">
    <property type="entry name" value="HTH_ARAC"/>
    <property type="match status" value="1"/>
</dbReference>
<dbReference type="PROSITE" id="PS00041">
    <property type="entry name" value="HTH_ARAC_FAMILY_1"/>
    <property type="match status" value="1"/>
</dbReference>
<evidence type="ECO:0000313" key="5">
    <source>
        <dbReference type="EMBL" id="GFO89623.1"/>
    </source>
</evidence>